<evidence type="ECO:0000313" key="1">
    <source>
        <dbReference type="EMBL" id="BBM51047.1"/>
    </source>
</evidence>
<proteinExistence type="predicted"/>
<dbReference type="STRING" id="157687.HMPREF3180_00206"/>
<keyword evidence="1" id="KW-0614">Plasmid</keyword>
<dbReference type="Proteomes" id="UP000321501">
    <property type="component" value="Plasmid pJMUB3934p3"/>
</dbReference>
<protein>
    <submittedName>
        <fullName evidence="2">Uncharacterized protein</fullName>
    </submittedName>
</protein>
<organism evidence="2 3">
    <name type="scientific">Leptotrichia wadei</name>
    <dbReference type="NCBI Taxonomy" id="157687"/>
    <lineage>
        <taxon>Bacteria</taxon>
        <taxon>Fusobacteriati</taxon>
        <taxon>Fusobacteriota</taxon>
        <taxon>Fusobacteriia</taxon>
        <taxon>Fusobacteriales</taxon>
        <taxon>Leptotrichiaceae</taxon>
        <taxon>Leptotrichia</taxon>
    </lineage>
</organism>
<keyword evidence="3" id="KW-1185">Reference proteome</keyword>
<geneLocation type="plasmid" evidence="1">
    <name>pJMUB3934p3</name>
</geneLocation>
<dbReference type="EMBL" id="AP019838">
    <property type="protein sequence ID" value="BBM51047.1"/>
    <property type="molecule type" value="Genomic_DNA"/>
</dbReference>
<gene>
    <name evidence="2" type="ORF">HMPREF3180_00206</name>
    <name evidence="1" type="ORF">JMUB3934_p3006</name>
</gene>
<geneLocation type="plasmid" evidence="4">
    <name>pjmub3934p3 dna</name>
</geneLocation>
<evidence type="ECO:0000313" key="2">
    <source>
        <dbReference type="EMBL" id="KXB69964.1"/>
    </source>
</evidence>
<reference evidence="1 4" key="3">
    <citation type="submission" date="2019-07" db="EMBL/GenBank/DDBJ databases">
        <title>Complete Genome Sequence of Leptotrichia wadei Strain JMUB3934.</title>
        <authorList>
            <person name="Watanabe S."/>
            <person name="Cui L."/>
        </authorList>
    </citation>
    <scope>NUCLEOTIDE SEQUENCE [LARGE SCALE GENOMIC DNA]</scope>
    <source>
        <strain evidence="1 4">JMUB3934</strain>
        <plasmid evidence="1">pJMUB3934p3</plasmid>
        <plasmid evidence="4">pjmub3934p3 dna</plasmid>
    </source>
</reference>
<accession>A0A134AQI8</accession>
<reference evidence="2" key="2">
    <citation type="submission" date="2016-01" db="EMBL/GenBank/DDBJ databases">
        <authorList>
            <person name="Oliw E.H."/>
        </authorList>
    </citation>
    <scope>NUCLEOTIDE SEQUENCE [LARGE SCALE GENOMIC DNA]</scope>
    <source>
        <strain evidence="2">KA00185</strain>
    </source>
</reference>
<dbReference type="EMBL" id="LSDD01000010">
    <property type="protein sequence ID" value="KXB69964.1"/>
    <property type="molecule type" value="Genomic_DNA"/>
</dbReference>
<dbReference type="Proteomes" id="UP000070483">
    <property type="component" value="Unassembled WGS sequence"/>
</dbReference>
<evidence type="ECO:0000313" key="3">
    <source>
        <dbReference type="Proteomes" id="UP000070483"/>
    </source>
</evidence>
<sequence>MSDNVKNAVITETDKEIEWEDKEIFDILIEFDDEVTKRKDNAEITNQLENEIENEI</sequence>
<evidence type="ECO:0000313" key="4">
    <source>
        <dbReference type="Proteomes" id="UP000321501"/>
    </source>
</evidence>
<reference evidence="3" key="1">
    <citation type="submission" date="2016-01" db="EMBL/GenBank/DDBJ databases">
        <authorList>
            <person name="Mitreva M."/>
            <person name="Pepin K.H."/>
            <person name="Mihindukulasuriya K.A."/>
            <person name="Fulton R."/>
            <person name="Fronick C."/>
            <person name="O'Laughlin M."/>
            <person name="Miner T."/>
            <person name="Herter B."/>
            <person name="Rosa B.A."/>
            <person name="Cordes M."/>
            <person name="Tomlinson C."/>
            <person name="Wollam A."/>
            <person name="Palsikar V.B."/>
            <person name="Mardis E.R."/>
            <person name="Wilson R.K."/>
        </authorList>
    </citation>
    <scope>NUCLEOTIDE SEQUENCE [LARGE SCALE GENOMIC DNA]</scope>
    <source>
        <strain evidence="3">KA00185</strain>
    </source>
</reference>
<dbReference type="RefSeq" id="WP_156436627.1">
    <property type="nucleotide sequence ID" value="NZ_AP019838.1"/>
</dbReference>
<name>A0A134AQI8_9FUSO</name>
<dbReference type="AlphaFoldDB" id="A0A134AQI8"/>
<dbReference type="PATRIC" id="fig|157687.3.peg.209"/>